<dbReference type="KEGG" id="dca:Desca_0298"/>
<dbReference type="EMBL" id="CP002736">
    <property type="protein sequence ID" value="AEF93202.1"/>
    <property type="molecule type" value="Genomic_DNA"/>
</dbReference>
<dbReference type="eggNOG" id="COG2944">
    <property type="taxonomic scope" value="Bacteria"/>
</dbReference>
<protein>
    <recommendedName>
        <fullName evidence="1">GIY-YIG domain-containing protein</fullName>
    </recommendedName>
</protein>
<reference evidence="2 3" key="1">
    <citation type="submission" date="2011-05" db="EMBL/GenBank/DDBJ databases">
        <title>Complete sequence of Desulfotomaculum carboxydivorans CO-1-SRB.</title>
        <authorList>
            <consortium name="US DOE Joint Genome Institute"/>
            <person name="Lucas S."/>
            <person name="Han J."/>
            <person name="Lapidus A."/>
            <person name="Cheng J.-F."/>
            <person name="Goodwin L."/>
            <person name="Pitluck S."/>
            <person name="Peters L."/>
            <person name="Mikhailova N."/>
            <person name="Lu M."/>
            <person name="Han C."/>
            <person name="Tapia R."/>
            <person name="Land M."/>
            <person name="Hauser L."/>
            <person name="Kyrpides N."/>
            <person name="Ivanova N."/>
            <person name="Pagani I."/>
            <person name="Stams A."/>
            <person name="Plugge C."/>
            <person name="Muyzer G."/>
            <person name="Kuever J."/>
            <person name="Parshina S."/>
            <person name="Ivanova A."/>
            <person name="Nazina T."/>
            <person name="Woyke T."/>
        </authorList>
    </citation>
    <scope>NUCLEOTIDE SEQUENCE [LARGE SCALE GENOMIC DNA]</scope>
    <source>
        <strain evidence="3">DSM 14880 / VKM B-2319 / CO-1-SRB</strain>
    </source>
</reference>
<dbReference type="Gene3D" id="2.30.30.320">
    <property type="entry name" value="DUF1653-like domain"/>
    <property type="match status" value="1"/>
</dbReference>
<proteinExistence type="predicted"/>
<dbReference type="PROSITE" id="PS50164">
    <property type="entry name" value="GIY_YIG"/>
    <property type="match status" value="1"/>
</dbReference>
<dbReference type="STRING" id="868595.Desca_0298"/>
<gene>
    <name evidence="2" type="ordered locus">Desca_0298</name>
</gene>
<feature type="domain" description="GIY-YIG" evidence="1">
    <location>
        <begin position="58"/>
        <end position="148"/>
    </location>
</feature>
<dbReference type="eggNOG" id="COG4728">
    <property type="taxonomic scope" value="Bacteria"/>
</dbReference>
<dbReference type="InterPro" id="IPR053748">
    <property type="entry name" value="Host_DNA_Degrad_Endo"/>
</dbReference>
<name>F6B6D1_DESCC</name>
<dbReference type="InterPro" id="IPR037135">
    <property type="entry name" value="DUF1653-like_dom_sf"/>
</dbReference>
<dbReference type="InterPro" id="IPR044556">
    <property type="entry name" value="EndoII-like_GIY-YIG"/>
</dbReference>
<dbReference type="CDD" id="cd10436">
    <property type="entry name" value="GIY-YIG_EndoII_Hpy188I_like"/>
    <property type="match status" value="1"/>
</dbReference>
<sequence length="332" mass="38571">MGNPEQFKFICEIKPLTDKDGRLIEYEPYKKYKNAAGLKLHKYGKGPFCQFRIPSNIPQAGVYILKVNNEIKYVGECENLSSRYNTGYGQISPRNCFLGGQSTNCKINSYIIKEIKKGSKVELLFRQSQDRFTLERELIEMYKPEWNSTTGKRINKSEIKQNKVSDKNKEVKTVSGTQKYEPIKDYLLNCKSGSIQLSYQEIEKILEKPLPNSAYKYREWWANGGHSQADAWLAAGWKVEEVHLGKYIVFRRDSFKATISEQQTIKLGKKYKHFKGKEYLVLYLAKHSETLEDLVVYQALYGEKGIWVRPLSMFLEKVEVNGEFVDRFKVAE</sequence>
<dbReference type="Proteomes" id="UP000009226">
    <property type="component" value="Chromosome"/>
</dbReference>
<keyword evidence="3" id="KW-1185">Reference proteome</keyword>
<dbReference type="AlphaFoldDB" id="F6B6D1"/>
<evidence type="ECO:0000313" key="3">
    <source>
        <dbReference type="Proteomes" id="UP000009226"/>
    </source>
</evidence>
<organism evidence="2 3">
    <name type="scientific">Desulfotomaculum nigrificans (strain DSM 14880 / VKM B-2319 / CO-1-SRB)</name>
    <name type="common">Desulfotomaculum carboxydivorans</name>
    <dbReference type="NCBI Taxonomy" id="868595"/>
    <lineage>
        <taxon>Bacteria</taxon>
        <taxon>Bacillati</taxon>
        <taxon>Bacillota</taxon>
        <taxon>Clostridia</taxon>
        <taxon>Eubacteriales</taxon>
        <taxon>Desulfotomaculaceae</taxon>
        <taxon>Desulfotomaculum</taxon>
    </lineage>
</organism>
<dbReference type="SMART" id="SM00465">
    <property type="entry name" value="GIYc"/>
    <property type="match status" value="1"/>
</dbReference>
<dbReference type="InterPro" id="IPR056079">
    <property type="entry name" value="DUF7662"/>
</dbReference>
<dbReference type="Gene3D" id="3.40.1440.40">
    <property type="match status" value="1"/>
</dbReference>
<dbReference type="Pfam" id="PF24698">
    <property type="entry name" value="DUF7662"/>
    <property type="match status" value="1"/>
</dbReference>
<dbReference type="InterPro" id="IPR023387">
    <property type="entry name" value="DUF1653-like_dom"/>
</dbReference>
<evidence type="ECO:0000259" key="1">
    <source>
        <dbReference type="PROSITE" id="PS50164"/>
    </source>
</evidence>
<dbReference type="HOGENOM" id="CLU_072279_0_0_9"/>
<evidence type="ECO:0000313" key="2">
    <source>
        <dbReference type="EMBL" id="AEF93202.1"/>
    </source>
</evidence>
<dbReference type="InterPro" id="IPR000305">
    <property type="entry name" value="GIY-YIG_endonuc"/>
</dbReference>
<dbReference type="Pfam" id="PF07866">
    <property type="entry name" value="DUF1653"/>
    <property type="match status" value="1"/>
</dbReference>
<accession>F6B6D1</accession>